<dbReference type="STRING" id="1304284.L21TH_2044"/>
<protein>
    <submittedName>
        <fullName evidence="1">Uncharacterized protein</fullName>
    </submittedName>
</protein>
<evidence type="ECO:0000313" key="2">
    <source>
        <dbReference type="Proteomes" id="UP000013378"/>
    </source>
</evidence>
<accession>R1CTC0</accession>
<dbReference type="RefSeq" id="WP_006315447.1">
    <property type="nucleotide sequence ID" value="NZ_ARZA01000226.1"/>
</dbReference>
<proteinExistence type="predicted"/>
<dbReference type="Proteomes" id="UP000013378">
    <property type="component" value="Unassembled WGS sequence"/>
</dbReference>
<evidence type="ECO:0000313" key="1">
    <source>
        <dbReference type="EMBL" id="EOC99933.1"/>
    </source>
</evidence>
<sequence>MIYKIILHKFGVYSINKTDVDKDIEKISRIYDRCEDTSKQELNNKKAKRT</sequence>
<dbReference type="EMBL" id="ARZA01000226">
    <property type="protein sequence ID" value="EOC99933.1"/>
    <property type="molecule type" value="Genomic_DNA"/>
</dbReference>
<comment type="caution">
    <text evidence="1">The sequence shown here is derived from an EMBL/GenBank/DDBJ whole genome shotgun (WGS) entry which is preliminary data.</text>
</comment>
<dbReference type="AlphaFoldDB" id="R1CTC0"/>
<reference evidence="1 2" key="1">
    <citation type="journal article" date="2015" name="Geomicrobiol. J.">
        <title>Caldisalinibacter kiritimatiensis gen. nov., sp. nov., a moderately thermohalophilic thiosulfate-reducing bacterium from a hypersaline microbial mat.</title>
        <authorList>
            <person name="Ben Hania W."/>
            <person name="Joseph M."/>
            <person name="Fiebig A."/>
            <person name="Bunk B."/>
            <person name="Klenk H.-P."/>
            <person name="Fardeau M.-L."/>
            <person name="Spring S."/>
        </authorList>
    </citation>
    <scope>NUCLEOTIDE SEQUENCE [LARGE SCALE GENOMIC DNA]</scope>
    <source>
        <strain evidence="1 2">L21-TH-D2</strain>
    </source>
</reference>
<gene>
    <name evidence="1" type="ORF">L21TH_2044</name>
</gene>
<organism evidence="1 2">
    <name type="scientific">Caldisalinibacter kiritimatiensis</name>
    <dbReference type="NCBI Taxonomy" id="1304284"/>
    <lineage>
        <taxon>Bacteria</taxon>
        <taxon>Bacillati</taxon>
        <taxon>Bacillota</taxon>
        <taxon>Tissierellia</taxon>
        <taxon>Tissierellales</taxon>
        <taxon>Thermohalobacteraceae</taxon>
        <taxon>Caldisalinibacter</taxon>
    </lineage>
</organism>
<name>R1CTC0_9FIRM</name>
<keyword evidence="2" id="KW-1185">Reference proteome</keyword>